<gene>
    <name evidence="1" type="ORF">D777_02801</name>
</gene>
<organism evidence="1 2">
    <name type="scientific">Marinobacter nitratireducens</name>
    <dbReference type="NCBI Taxonomy" id="1137280"/>
    <lineage>
        <taxon>Bacteria</taxon>
        <taxon>Pseudomonadati</taxon>
        <taxon>Pseudomonadota</taxon>
        <taxon>Gammaproteobacteria</taxon>
        <taxon>Pseudomonadales</taxon>
        <taxon>Marinobacteraceae</taxon>
        <taxon>Marinobacter</taxon>
    </lineage>
</organism>
<dbReference type="PATRIC" id="fig|1137280.3.peg.2619"/>
<name>A0A072MZI9_9GAMM</name>
<evidence type="ECO:0000313" key="2">
    <source>
        <dbReference type="Proteomes" id="UP000035057"/>
    </source>
</evidence>
<accession>A0A072MZI9</accession>
<dbReference type="Proteomes" id="UP000035057">
    <property type="component" value="Unassembled WGS sequence"/>
</dbReference>
<dbReference type="EMBL" id="ANIE01000007">
    <property type="protein sequence ID" value="KEF30859.1"/>
    <property type="molecule type" value="Genomic_DNA"/>
</dbReference>
<comment type="caution">
    <text evidence="1">The sequence shown here is derived from an EMBL/GenBank/DDBJ whole genome shotgun (WGS) entry which is preliminary data.</text>
</comment>
<evidence type="ECO:0000313" key="1">
    <source>
        <dbReference type="EMBL" id="KEF30859.1"/>
    </source>
</evidence>
<dbReference type="AlphaFoldDB" id="A0A072MZI9"/>
<reference evidence="1 2" key="1">
    <citation type="submission" date="2012-12" db="EMBL/GenBank/DDBJ databases">
        <title>Genome assembly of Marinobacter sp. AK21.</title>
        <authorList>
            <person name="Khatri I."/>
            <person name="Kumar R."/>
            <person name="Vaidya B."/>
            <person name="Subramanian S."/>
            <person name="Pinnaka A."/>
        </authorList>
    </citation>
    <scope>NUCLEOTIDE SEQUENCE [LARGE SCALE GENOMIC DNA]</scope>
    <source>
        <strain evidence="1 2">AK21</strain>
    </source>
</reference>
<dbReference type="STRING" id="1137280.D777_02801"/>
<protein>
    <submittedName>
        <fullName evidence="1">Uncharacterized protein</fullName>
    </submittedName>
</protein>
<proteinExistence type="predicted"/>
<keyword evidence="2" id="KW-1185">Reference proteome</keyword>
<sequence>MDDTAASTGGVFRAFDDNDDMNAPLSGWYSWESTDIEQDTI</sequence>